<gene>
    <name evidence="1" type="ORF">HC138_04410</name>
</gene>
<dbReference type="EMBL" id="JAAUVV010000006">
    <property type="protein sequence ID" value="NJJ03606.1"/>
    <property type="molecule type" value="Genomic_DNA"/>
</dbReference>
<keyword evidence="1" id="KW-0808">Transferase</keyword>
<dbReference type="SUPFAM" id="SSF52540">
    <property type="entry name" value="P-loop containing nucleoside triphosphate hydrolases"/>
    <property type="match status" value="1"/>
</dbReference>
<dbReference type="InterPro" id="IPR027417">
    <property type="entry name" value="P-loop_NTPase"/>
</dbReference>
<dbReference type="InterPro" id="IPR050238">
    <property type="entry name" value="DNA_Rep/Repair_Clamp_Loader"/>
</dbReference>
<dbReference type="AlphaFoldDB" id="A0AAP6XJE1"/>
<dbReference type="NCBIfam" id="NF005926">
    <property type="entry name" value="PRK07940.1"/>
    <property type="match status" value="1"/>
</dbReference>
<reference evidence="1 2" key="1">
    <citation type="submission" date="2020-03" db="EMBL/GenBank/DDBJ databases">
        <title>Draft genome sequences of bacterial isolates from the female urobiome.</title>
        <authorList>
            <person name="Miller-Ensminger T."/>
            <person name="Wolfe A.J."/>
            <person name="Putonti C."/>
        </authorList>
    </citation>
    <scope>NUCLEOTIDE SEQUENCE [LARGE SCALE GENOMIC DNA]</scope>
    <source>
        <strain evidence="1 2">UMB8490</strain>
    </source>
</reference>
<protein>
    <submittedName>
        <fullName evidence="1">DNA polymerase III subunit delta</fullName>
        <ecNumber evidence="1">2.7.7.7</ecNumber>
    </submittedName>
</protein>
<dbReference type="Gene3D" id="3.40.50.300">
    <property type="entry name" value="P-loop containing nucleotide triphosphate hydrolases"/>
    <property type="match status" value="1"/>
</dbReference>
<name>A0AAP6XJE1_9CORY</name>
<dbReference type="PANTHER" id="PTHR11669">
    <property type="entry name" value="REPLICATION FACTOR C / DNA POLYMERASE III GAMMA-TAU SUBUNIT"/>
    <property type="match status" value="1"/>
</dbReference>
<proteinExistence type="predicted"/>
<evidence type="ECO:0000313" key="2">
    <source>
        <dbReference type="Proteomes" id="UP000591626"/>
    </source>
</evidence>
<organism evidence="1 2">
    <name type="scientific">Corynebacterium coyleae</name>
    <dbReference type="NCBI Taxonomy" id="53374"/>
    <lineage>
        <taxon>Bacteria</taxon>
        <taxon>Bacillati</taxon>
        <taxon>Actinomycetota</taxon>
        <taxon>Actinomycetes</taxon>
        <taxon>Mycobacteriales</taxon>
        <taxon>Corynebacteriaceae</taxon>
        <taxon>Corynebacterium</taxon>
    </lineage>
</organism>
<evidence type="ECO:0000313" key="1">
    <source>
        <dbReference type="EMBL" id="NJJ03606.1"/>
    </source>
</evidence>
<dbReference type="GO" id="GO:0003887">
    <property type="term" value="F:DNA-directed DNA polymerase activity"/>
    <property type="evidence" value="ECO:0007669"/>
    <property type="project" value="UniProtKB-EC"/>
</dbReference>
<dbReference type="EC" id="2.7.7.7" evidence="1"/>
<keyword evidence="1" id="KW-0548">Nucleotidyltransferase</keyword>
<sequence>MVYHLSARVLWSPVTTRSVSERLAGTPAVRDIILSAAATARGQGDAYAMTHAWLFTGPPGSGRSNAALAFAAALMCENPDEIGCGRCKGCRDALAGSHTDLVHVVPHTSTIKVDFVRDEIVAKAARLPTVAPWRVVIIENADRLATSITTAPADALLKTVEEPPERTVIIMCAPSTDPQDFSQTLRSRCRHVYVPSPSEDELVRILVEEEGASEHDARLAAVSSLRHIGRARLLVRSEAIQQRRAMAINLAELVFHGPQAFQAVGSLLKAAEKEAVEAHKADDEAERAKLENALGMGAKGKGAAKALRSVASSVRQLEEEQKRRGTRRKRDMLDLVLVDLAGVYRDAMVVQSGAEVGLTHPDFEGLAREIAGQVSAEGLVECLEAIGQCRERLDQNVTPAVAFNGMIGRIRLACNVS</sequence>
<comment type="caution">
    <text evidence="1">The sequence shown here is derived from an EMBL/GenBank/DDBJ whole genome shotgun (WGS) entry which is preliminary data.</text>
</comment>
<dbReference type="Pfam" id="PF13177">
    <property type="entry name" value="DNA_pol3_delta2"/>
    <property type="match status" value="1"/>
</dbReference>
<dbReference type="Proteomes" id="UP000591626">
    <property type="component" value="Unassembled WGS sequence"/>
</dbReference>
<dbReference type="PANTHER" id="PTHR11669:SF8">
    <property type="entry name" value="DNA POLYMERASE III SUBUNIT DELTA"/>
    <property type="match status" value="1"/>
</dbReference>
<accession>A0AAP6XJE1</accession>
<dbReference type="GO" id="GO:0006261">
    <property type="term" value="P:DNA-templated DNA replication"/>
    <property type="evidence" value="ECO:0007669"/>
    <property type="project" value="TreeGrafter"/>
</dbReference>